<sequence>MAFSPPRNIEIFDRITAYTLIKLYESFPIPLNLNLNEIYDEIAQDCTDENEATQIYTTYITSTILFLTEEKFIQHDQDPNLIISREYFSAKLTLKGLALLGAIPKTVNERINNTPQSSFIELLKDSFKVGTKSALSDVFRSLWIHALRNISD</sequence>
<dbReference type="AlphaFoldDB" id="A0A285C2Q3"/>
<name>A0A285C2Q3_9PROT</name>
<organism evidence="1 2">
    <name type="scientific">Nitrosomonas ureae</name>
    <dbReference type="NCBI Taxonomy" id="44577"/>
    <lineage>
        <taxon>Bacteria</taxon>
        <taxon>Pseudomonadati</taxon>
        <taxon>Pseudomonadota</taxon>
        <taxon>Betaproteobacteria</taxon>
        <taxon>Nitrosomonadales</taxon>
        <taxon>Nitrosomonadaceae</taxon>
        <taxon>Nitrosomonas</taxon>
    </lineage>
</organism>
<protein>
    <submittedName>
        <fullName evidence="1">Uncharacterized protein</fullName>
    </submittedName>
</protein>
<accession>A0A285C2Q3</accession>
<dbReference type="EMBL" id="LT907782">
    <property type="protein sequence ID" value="SNX61368.1"/>
    <property type="molecule type" value="Genomic_DNA"/>
</dbReference>
<dbReference type="RefSeq" id="WP_096294107.1">
    <property type="nucleotide sequence ID" value="NZ_LT907782.1"/>
</dbReference>
<evidence type="ECO:0000313" key="1">
    <source>
        <dbReference type="EMBL" id="SNX61368.1"/>
    </source>
</evidence>
<evidence type="ECO:0000313" key="2">
    <source>
        <dbReference type="Proteomes" id="UP000242498"/>
    </source>
</evidence>
<dbReference type="Proteomes" id="UP000242498">
    <property type="component" value="Chromosome I"/>
</dbReference>
<proteinExistence type="predicted"/>
<gene>
    <name evidence="1" type="ORF">SAMN06296273_2820</name>
</gene>
<reference evidence="1 2" key="1">
    <citation type="submission" date="2017-08" db="EMBL/GenBank/DDBJ databases">
        <authorList>
            <person name="de Groot N.N."/>
        </authorList>
    </citation>
    <scope>NUCLEOTIDE SEQUENCE [LARGE SCALE GENOMIC DNA]</scope>
    <source>
        <strain evidence="1 2">Nm15</strain>
    </source>
</reference>